<evidence type="ECO:0000313" key="4">
    <source>
        <dbReference type="Proteomes" id="UP000046680"/>
    </source>
</evidence>
<gene>
    <name evidence="1" type="ORF">ERS007657_03467</name>
    <name evidence="2" type="ORF">ERS007661_03690</name>
</gene>
<evidence type="ECO:0000313" key="1">
    <source>
        <dbReference type="EMBL" id="CFR99651.1"/>
    </source>
</evidence>
<dbReference type="Proteomes" id="UP000046680">
    <property type="component" value="Unassembled WGS sequence"/>
</dbReference>
<name>A0A654U541_MYCTX</name>
<accession>A0A654U541</accession>
<proteinExistence type="predicted"/>
<evidence type="ECO:0000313" key="3">
    <source>
        <dbReference type="Proteomes" id="UP000039217"/>
    </source>
</evidence>
<organism evidence="1 4">
    <name type="scientific">Mycobacterium tuberculosis</name>
    <dbReference type="NCBI Taxonomy" id="1773"/>
    <lineage>
        <taxon>Bacteria</taxon>
        <taxon>Bacillati</taxon>
        <taxon>Actinomycetota</taxon>
        <taxon>Actinomycetes</taxon>
        <taxon>Mycobacteriales</taxon>
        <taxon>Mycobacteriaceae</taxon>
        <taxon>Mycobacterium</taxon>
        <taxon>Mycobacterium tuberculosis complex</taxon>
    </lineage>
</organism>
<dbReference type="EMBL" id="CQQC01001762">
    <property type="protein sequence ID" value="CNW22522.1"/>
    <property type="molecule type" value="Genomic_DNA"/>
</dbReference>
<dbReference type="EMBL" id="CGCX01001685">
    <property type="protein sequence ID" value="CFR99651.1"/>
    <property type="molecule type" value="Genomic_DNA"/>
</dbReference>
<sequence length="76" mass="8320">MCVVKRVKRPDVAPICSVAIGGTRHFVIGEVIDRRHTVGHQPRNDVTTHVVVRVVVVGVGANRVDKHLGRENVVAH</sequence>
<evidence type="ECO:0000313" key="2">
    <source>
        <dbReference type="EMBL" id="CNW22522.1"/>
    </source>
</evidence>
<dbReference type="AlphaFoldDB" id="A0A654U541"/>
<protein>
    <submittedName>
        <fullName evidence="1">Uncharacterized protein</fullName>
    </submittedName>
</protein>
<reference evidence="3 4" key="1">
    <citation type="submission" date="2015-03" db="EMBL/GenBank/DDBJ databases">
        <authorList>
            <consortium name="Pathogen Informatics"/>
        </authorList>
    </citation>
    <scope>NUCLEOTIDE SEQUENCE [LARGE SCALE GENOMIC DNA]</scope>
    <source>
        <strain evidence="1 4">C09601061</strain>
        <strain evidence="2 3">D00501624</strain>
    </source>
</reference>
<dbReference type="Proteomes" id="UP000039217">
    <property type="component" value="Unassembled WGS sequence"/>
</dbReference>